<dbReference type="EMBL" id="KB908949">
    <property type="protein sequence ID" value="EOB14064.1"/>
    <property type="molecule type" value="Genomic_DNA"/>
</dbReference>
<dbReference type="AlphaFoldDB" id="R0M7U4"/>
<organism evidence="1 2">
    <name type="scientific">Nosema bombycis (strain CQ1 / CVCC 102059)</name>
    <name type="common">Microsporidian parasite</name>
    <name type="synonym">Pebrine of silkworm</name>
    <dbReference type="NCBI Taxonomy" id="578461"/>
    <lineage>
        <taxon>Eukaryota</taxon>
        <taxon>Fungi</taxon>
        <taxon>Fungi incertae sedis</taxon>
        <taxon>Microsporidia</taxon>
        <taxon>Nosematidae</taxon>
        <taxon>Nosema</taxon>
    </lineage>
</organism>
<evidence type="ECO:0000313" key="1">
    <source>
        <dbReference type="EMBL" id="EOB14064.1"/>
    </source>
</evidence>
<dbReference type="Proteomes" id="UP000016927">
    <property type="component" value="Unassembled WGS sequence"/>
</dbReference>
<dbReference type="VEuPathDB" id="MicrosporidiaDB:NBO_41g0039"/>
<dbReference type="HOGENOM" id="CLU_1678428_0_0_1"/>
<keyword evidence="2" id="KW-1185">Reference proteome</keyword>
<accession>R0M7U4</accession>
<name>R0M7U4_NOSB1</name>
<proteinExistence type="predicted"/>
<gene>
    <name evidence="1" type="ORF">NBO_41g0039</name>
</gene>
<protein>
    <submittedName>
        <fullName evidence="1">Uncharacterized protein</fullName>
    </submittedName>
</protein>
<reference evidence="1 2" key="1">
    <citation type="journal article" date="2013" name="BMC Genomics">
        <title>Comparative genomics of parasitic silkworm microsporidia reveal an association between genome expansion and host adaptation.</title>
        <authorList>
            <person name="Pan G."/>
            <person name="Xu J."/>
            <person name="Li T."/>
            <person name="Xia Q."/>
            <person name="Liu S.L."/>
            <person name="Zhang G."/>
            <person name="Li S."/>
            <person name="Li C."/>
            <person name="Liu H."/>
            <person name="Yang L."/>
            <person name="Liu T."/>
            <person name="Zhang X."/>
            <person name="Wu Z."/>
            <person name="Fan W."/>
            <person name="Dang X."/>
            <person name="Xiang H."/>
            <person name="Tao M."/>
            <person name="Li Y."/>
            <person name="Hu J."/>
            <person name="Li Z."/>
            <person name="Lin L."/>
            <person name="Luo J."/>
            <person name="Geng L."/>
            <person name="Wang L."/>
            <person name="Long M."/>
            <person name="Wan Y."/>
            <person name="He N."/>
            <person name="Zhang Z."/>
            <person name="Lu C."/>
            <person name="Keeling P.J."/>
            <person name="Wang J."/>
            <person name="Xiang Z."/>
            <person name="Zhou Z."/>
        </authorList>
    </citation>
    <scope>NUCLEOTIDE SEQUENCE [LARGE SCALE GENOMIC DNA]</scope>
    <source>
        <strain evidence="2">CQ1 / CVCC 102059</strain>
    </source>
</reference>
<evidence type="ECO:0000313" key="2">
    <source>
        <dbReference type="Proteomes" id="UP000016927"/>
    </source>
</evidence>
<sequence>MFLFFYLFHFVHSIYIVQTNNSTLHFIFKNRIHEVKIPNMSKLKVEGDIVKSEETDIILSSRSCINDILVTPDGQIFIKNHRFTVDSIIDSPKIIDNFVFQTQKRCGTSKLFGVIIFIVFLDLHILDTRTMCERLINFSYIYHPFASTKNIEVSGNV</sequence>